<accession>A0AA91TK74</accession>
<evidence type="ECO:0000313" key="1">
    <source>
        <dbReference type="EMBL" id="OXL44237.1"/>
    </source>
</evidence>
<dbReference type="Pfam" id="PF18143">
    <property type="entry name" value="HAD_SAK_2"/>
    <property type="match status" value="1"/>
</dbReference>
<name>A0AA91TK74_9BACT</name>
<comment type="caution">
    <text evidence="1">The sequence shown here is derived from an EMBL/GenBank/DDBJ whole genome shotgun (WGS) entry which is preliminary data.</text>
</comment>
<protein>
    <submittedName>
        <fullName evidence="1">Uncharacterized protein</fullName>
    </submittedName>
</protein>
<dbReference type="Proteomes" id="UP000215155">
    <property type="component" value="Unassembled WGS sequence"/>
</dbReference>
<dbReference type="AlphaFoldDB" id="A0AA91TK74"/>
<reference evidence="1 2" key="1">
    <citation type="submission" date="2017-07" db="EMBL/GenBank/DDBJ databases">
        <title>Draft genome sequence of Prevotella copri isolated from the gut of healthy adult Indian.</title>
        <authorList>
            <person name="Das B."/>
            <person name="Bag S."/>
            <person name="Ghosh T.S."/>
        </authorList>
    </citation>
    <scope>NUCLEOTIDE SEQUENCE [LARGE SCALE GENOMIC DNA]</scope>
    <source>
        <strain evidence="1 2">Indica</strain>
    </source>
</reference>
<organism evidence="1 2">
    <name type="scientific">Segatella copri</name>
    <dbReference type="NCBI Taxonomy" id="165179"/>
    <lineage>
        <taxon>Bacteria</taxon>
        <taxon>Pseudomonadati</taxon>
        <taxon>Bacteroidota</taxon>
        <taxon>Bacteroidia</taxon>
        <taxon>Bacteroidales</taxon>
        <taxon>Prevotellaceae</taxon>
        <taxon>Segatella</taxon>
    </lineage>
</organism>
<gene>
    <name evidence="1" type="ORF">CFT61_06235</name>
</gene>
<proteinExistence type="predicted"/>
<dbReference type="RefSeq" id="WP_142990571.1">
    <property type="nucleotide sequence ID" value="NZ_NMPZ01000008.1"/>
</dbReference>
<evidence type="ECO:0000313" key="2">
    <source>
        <dbReference type="Proteomes" id="UP000215155"/>
    </source>
</evidence>
<sequence>MKKIIFLDFDGVLNTEYNQNLLMYHGKSRKDKYGAFFDPETVAELKRIVEETNADIVIESSWKYLGLEAMQQMWSDRNMPGKVIDITPSSATDNMLLNANLDEMNPAHTQWKGVEIASWIADNLQDEGRYVIIDDEYVIQDSQLPHFILTNPYDGITAELANKAIKILNE</sequence>
<dbReference type="EMBL" id="NMPZ01000008">
    <property type="protein sequence ID" value="OXL44237.1"/>
    <property type="molecule type" value="Genomic_DNA"/>
</dbReference>